<comment type="similarity">
    <text evidence="1">Belongs to the protein-tyrosine phosphatase family.</text>
</comment>
<dbReference type="PROSITE" id="PS50056">
    <property type="entry name" value="TYR_PHOSPHATASE_2"/>
    <property type="match status" value="1"/>
</dbReference>
<dbReference type="RefSeq" id="WP_068028857.1">
    <property type="nucleotide sequence ID" value="NZ_QQAZ01000016.1"/>
</dbReference>
<dbReference type="PANTHER" id="PTHR31126:SF1">
    <property type="entry name" value="TYROSINE SPECIFIC PROTEIN PHOSPHATASES DOMAIN-CONTAINING PROTEIN"/>
    <property type="match status" value="1"/>
</dbReference>
<gene>
    <name evidence="4" type="ORF">DFR68_11628</name>
</gene>
<evidence type="ECO:0000256" key="2">
    <source>
        <dbReference type="SAM" id="SignalP"/>
    </source>
</evidence>
<evidence type="ECO:0000259" key="3">
    <source>
        <dbReference type="PROSITE" id="PS50056"/>
    </source>
</evidence>
<dbReference type="InterPro" id="IPR000387">
    <property type="entry name" value="Tyr_Pase_dom"/>
</dbReference>
<comment type="caution">
    <text evidence="4">The sequence shown here is derived from an EMBL/GenBank/DDBJ whole genome shotgun (WGS) entry which is preliminary data.</text>
</comment>
<dbReference type="PANTHER" id="PTHR31126">
    <property type="entry name" value="TYROSINE-PROTEIN PHOSPHATASE"/>
    <property type="match status" value="1"/>
</dbReference>
<feature type="chain" id="PRO_5016620806" evidence="2">
    <location>
        <begin position="30"/>
        <end position="269"/>
    </location>
</feature>
<accession>A0A370GLI8</accession>
<proteinExistence type="inferred from homology"/>
<evidence type="ECO:0000256" key="1">
    <source>
        <dbReference type="ARBA" id="ARBA00009580"/>
    </source>
</evidence>
<protein>
    <submittedName>
        <fullName evidence="4">Protein-tyrosine phosphatase</fullName>
    </submittedName>
</protein>
<keyword evidence="5" id="KW-1185">Reference proteome</keyword>
<dbReference type="EMBL" id="QQAZ01000016">
    <property type="protein sequence ID" value="RDI44638.1"/>
    <property type="molecule type" value="Genomic_DNA"/>
</dbReference>
<dbReference type="GO" id="GO:0004721">
    <property type="term" value="F:phosphoprotein phosphatase activity"/>
    <property type="evidence" value="ECO:0007669"/>
    <property type="project" value="InterPro"/>
</dbReference>
<dbReference type="Pfam" id="PF13350">
    <property type="entry name" value="Y_phosphatase3"/>
    <property type="match status" value="1"/>
</dbReference>
<sequence length="269" mass="28220">MVRRSIRGTAAVAVAATLALGPAAGTALAADPPAATASVTVDTADRSLHLQGVQNARDVGGYRTTDGRTVQTGLVFRSGELSKATDADLAALTDRGLKFDDDLRTGYERAFAPDRVPAGAALHIDDVIGQAPPQVMASTLVAGTDLYRAFITAPGANEGFASILHDIIDTDDGSVLFHCTAGKDRTGWMSAVLLTVLGVDRDTVNYDFLLSNHYRNAGDNDPLNGVVLPALDAAFDQVDQTYGSFDNYVHEGLKLTDGDIAALQAKMLS</sequence>
<dbReference type="AlphaFoldDB" id="A0A370GLI8"/>
<dbReference type="PROSITE" id="PS00383">
    <property type="entry name" value="TYR_PHOSPHATASE_1"/>
    <property type="match status" value="1"/>
</dbReference>
<dbReference type="Proteomes" id="UP000255355">
    <property type="component" value="Unassembled WGS sequence"/>
</dbReference>
<dbReference type="OrthoDB" id="1188001at2"/>
<dbReference type="InterPro" id="IPR026893">
    <property type="entry name" value="Tyr/Ser_Pase_IphP-type"/>
</dbReference>
<name>A0A370GLI8_9NOCA</name>
<dbReference type="InterPro" id="IPR029021">
    <property type="entry name" value="Prot-tyrosine_phosphatase-like"/>
</dbReference>
<dbReference type="SUPFAM" id="SSF52799">
    <property type="entry name" value="(Phosphotyrosine protein) phosphatases II"/>
    <property type="match status" value="1"/>
</dbReference>
<feature type="domain" description="Tyrosine specific protein phosphatases" evidence="3">
    <location>
        <begin position="158"/>
        <end position="200"/>
    </location>
</feature>
<dbReference type="InterPro" id="IPR016130">
    <property type="entry name" value="Tyr_Pase_AS"/>
</dbReference>
<dbReference type="STRING" id="1210089.GCA_001613165_06593"/>
<evidence type="ECO:0000313" key="5">
    <source>
        <dbReference type="Proteomes" id="UP000255355"/>
    </source>
</evidence>
<feature type="signal peptide" evidence="2">
    <location>
        <begin position="1"/>
        <end position="29"/>
    </location>
</feature>
<dbReference type="Gene3D" id="3.90.190.10">
    <property type="entry name" value="Protein tyrosine phosphatase superfamily"/>
    <property type="match status" value="1"/>
</dbReference>
<reference evidence="4 5" key="1">
    <citation type="submission" date="2018-07" db="EMBL/GenBank/DDBJ databases">
        <title>Genomic Encyclopedia of Type Strains, Phase IV (KMG-IV): sequencing the most valuable type-strain genomes for metagenomic binning, comparative biology and taxonomic classification.</title>
        <authorList>
            <person name="Goeker M."/>
        </authorList>
    </citation>
    <scope>NUCLEOTIDE SEQUENCE [LARGE SCALE GENOMIC DNA]</scope>
    <source>
        <strain evidence="4 5">DSM 44952</strain>
    </source>
</reference>
<evidence type="ECO:0000313" key="4">
    <source>
        <dbReference type="EMBL" id="RDI44638.1"/>
    </source>
</evidence>
<organism evidence="4 5">
    <name type="scientific">Nocardia mexicana</name>
    <dbReference type="NCBI Taxonomy" id="279262"/>
    <lineage>
        <taxon>Bacteria</taxon>
        <taxon>Bacillati</taxon>
        <taxon>Actinomycetota</taxon>
        <taxon>Actinomycetes</taxon>
        <taxon>Mycobacteriales</taxon>
        <taxon>Nocardiaceae</taxon>
        <taxon>Nocardia</taxon>
    </lineage>
</organism>
<keyword evidence="2" id="KW-0732">Signal</keyword>